<keyword evidence="2" id="KW-1185">Reference proteome</keyword>
<comment type="caution">
    <text evidence="1">The sequence shown here is derived from an EMBL/GenBank/DDBJ whole genome shotgun (WGS) entry which is preliminary data.</text>
</comment>
<name>A0ABQ5FPR8_9ASTR</name>
<evidence type="ECO:0000313" key="1">
    <source>
        <dbReference type="EMBL" id="GJT65275.1"/>
    </source>
</evidence>
<protein>
    <submittedName>
        <fullName evidence="1">Uncharacterized protein</fullName>
    </submittedName>
</protein>
<organism evidence="1 2">
    <name type="scientific">Tanacetum coccineum</name>
    <dbReference type="NCBI Taxonomy" id="301880"/>
    <lineage>
        <taxon>Eukaryota</taxon>
        <taxon>Viridiplantae</taxon>
        <taxon>Streptophyta</taxon>
        <taxon>Embryophyta</taxon>
        <taxon>Tracheophyta</taxon>
        <taxon>Spermatophyta</taxon>
        <taxon>Magnoliopsida</taxon>
        <taxon>eudicotyledons</taxon>
        <taxon>Gunneridae</taxon>
        <taxon>Pentapetalae</taxon>
        <taxon>asterids</taxon>
        <taxon>campanulids</taxon>
        <taxon>Asterales</taxon>
        <taxon>Asteraceae</taxon>
        <taxon>Asteroideae</taxon>
        <taxon>Anthemideae</taxon>
        <taxon>Anthemidinae</taxon>
        <taxon>Tanacetum</taxon>
    </lineage>
</organism>
<dbReference type="Proteomes" id="UP001151760">
    <property type="component" value="Unassembled WGS sequence"/>
</dbReference>
<accession>A0ABQ5FPR8</accession>
<dbReference type="EMBL" id="BQNB010017618">
    <property type="protein sequence ID" value="GJT65275.1"/>
    <property type="molecule type" value="Genomic_DNA"/>
</dbReference>
<reference evidence="1" key="1">
    <citation type="journal article" date="2022" name="Int. J. Mol. Sci.">
        <title>Draft Genome of Tanacetum Coccineum: Genomic Comparison of Closely Related Tanacetum-Family Plants.</title>
        <authorList>
            <person name="Yamashiro T."/>
            <person name="Shiraishi A."/>
            <person name="Nakayama K."/>
            <person name="Satake H."/>
        </authorList>
    </citation>
    <scope>NUCLEOTIDE SEQUENCE</scope>
</reference>
<reference evidence="1" key="2">
    <citation type="submission" date="2022-01" db="EMBL/GenBank/DDBJ databases">
        <authorList>
            <person name="Yamashiro T."/>
            <person name="Shiraishi A."/>
            <person name="Satake H."/>
            <person name="Nakayama K."/>
        </authorList>
    </citation>
    <scope>NUCLEOTIDE SEQUENCE</scope>
</reference>
<evidence type="ECO:0000313" key="2">
    <source>
        <dbReference type="Proteomes" id="UP001151760"/>
    </source>
</evidence>
<proteinExistence type="predicted"/>
<gene>
    <name evidence="1" type="ORF">Tco_1016755</name>
</gene>
<sequence>MKLVECYVSCYLELSERAEDFDTLWFPAVKYSSNKGLNRKSKSCNDRAFVFAEGETFGISFEFEASALKNKGCLEAESIVRAASTRVQFHLSTTSFYSGVRGVEV</sequence>